<dbReference type="Proteomes" id="UP001597044">
    <property type="component" value="Unassembled WGS sequence"/>
</dbReference>
<dbReference type="EMBL" id="JBHTIT010000001">
    <property type="protein sequence ID" value="MFD0948996.1"/>
    <property type="molecule type" value="Genomic_DNA"/>
</dbReference>
<feature type="transmembrane region" description="Helical" evidence="6">
    <location>
        <begin position="272"/>
        <end position="294"/>
    </location>
</feature>
<keyword evidence="3 6" id="KW-0812">Transmembrane</keyword>
<keyword evidence="4 6" id="KW-1133">Transmembrane helix</keyword>
<dbReference type="RefSeq" id="WP_379068113.1">
    <property type="nucleotide sequence ID" value="NZ_JBHTIT010000001.1"/>
</dbReference>
<evidence type="ECO:0000256" key="2">
    <source>
        <dbReference type="ARBA" id="ARBA00009773"/>
    </source>
</evidence>
<evidence type="ECO:0000313" key="7">
    <source>
        <dbReference type="EMBL" id="MFD0948996.1"/>
    </source>
</evidence>
<comment type="similarity">
    <text evidence="2">Belongs to the autoinducer-2 exporter (AI-2E) (TC 2.A.86) family.</text>
</comment>
<sequence>MENRVRWMVVAGVLALAGLIYALQPILMPFLVGALFAYLGNPIVERLMRFGWRRVTAVSAAFLSLCLAGTLAMVLLLPKLWVQLTYLQSRIPSVLRWMNRHGIPWLEDKLNININRLDMDLISTWMAKLWQSSDGTTTDVISQIASSGLHVAAFIGLVALIPVVTFYLLLDWSAIVNKSRNLLPRRYEPWLVNVVQECDTVLAAFLRGQLMVMVALGLIYGVGLQLAGIKLAMVIGLVAGLASIIPYVGFGVGIVTATIVALFQFGYEWEPVLMVWLVFGVGQLIESWVLQPWLVGDRIGLPPVGVIFAIMAGGQLFGFVGMLLALPIAAIIVVLMRHAHTKYMNSELYWQGTRTLEEQPRD</sequence>
<evidence type="ECO:0000256" key="6">
    <source>
        <dbReference type="SAM" id="Phobius"/>
    </source>
</evidence>
<keyword evidence="8" id="KW-1185">Reference proteome</keyword>
<comment type="caution">
    <text evidence="7">The sequence shown here is derived from an EMBL/GenBank/DDBJ whole genome shotgun (WGS) entry which is preliminary data.</text>
</comment>
<evidence type="ECO:0000256" key="4">
    <source>
        <dbReference type="ARBA" id="ARBA00022989"/>
    </source>
</evidence>
<reference evidence="8" key="1">
    <citation type="journal article" date="2019" name="Int. J. Syst. Evol. Microbiol.">
        <title>The Global Catalogue of Microorganisms (GCM) 10K type strain sequencing project: providing services to taxonomists for standard genome sequencing and annotation.</title>
        <authorList>
            <consortium name="The Broad Institute Genomics Platform"/>
            <consortium name="The Broad Institute Genome Sequencing Center for Infectious Disease"/>
            <person name="Wu L."/>
            <person name="Ma J."/>
        </authorList>
    </citation>
    <scope>NUCLEOTIDE SEQUENCE [LARGE SCALE GENOMIC DNA]</scope>
    <source>
        <strain evidence="8">CCUG 63419</strain>
    </source>
</reference>
<accession>A0ABW3HGW4</accession>
<evidence type="ECO:0000256" key="5">
    <source>
        <dbReference type="ARBA" id="ARBA00023136"/>
    </source>
</evidence>
<feature type="transmembrane region" description="Helical" evidence="6">
    <location>
        <begin position="55"/>
        <end position="77"/>
    </location>
</feature>
<feature type="transmembrane region" description="Helical" evidence="6">
    <location>
        <begin position="30"/>
        <end position="48"/>
    </location>
</feature>
<gene>
    <name evidence="7" type="ORF">ACFQ0F_01065</name>
</gene>
<feature type="transmembrane region" description="Helical" evidence="6">
    <location>
        <begin position="306"/>
        <end position="335"/>
    </location>
</feature>
<dbReference type="InterPro" id="IPR002549">
    <property type="entry name" value="AI-2E-like"/>
</dbReference>
<organism evidence="7 8">
    <name type="scientific">Paraperlucidibaca wandonensis</name>
    <dbReference type="NCBI Taxonomy" id="1268273"/>
    <lineage>
        <taxon>Bacteria</taxon>
        <taxon>Pseudomonadati</taxon>
        <taxon>Pseudomonadota</taxon>
        <taxon>Gammaproteobacteria</taxon>
        <taxon>Moraxellales</taxon>
        <taxon>Moraxellaceae</taxon>
        <taxon>Paraperlucidibaca</taxon>
    </lineage>
</organism>
<evidence type="ECO:0000256" key="3">
    <source>
        <dbReference type="ARBA" id="ARBA00022692"/>
    </source>
</evidence>
<comment type="subcellular location">
    <subcellularLocation>
        <location evidence="1">Membrane</location>
        <topology evidence="1">Multi-pass membrane protein</topology>
    </subcellularLocation>
</comment>
<feature type="transmembrane region" description="Helical" evidence="6">
    <location>
        <begin position="244"/>
        <end position="265"/>
    </location>
</feature>
<evidence type="ECO:0000256" key="1">
    <source>
        <dbReference type="ARBA" id="ARBA00004141"/>
    </source>
</evidence>
<name>A0ABW3HGW4_9GAMM</name>
<evidence type="ECO:0000313" key="8">
    <source>
        <dbReference type="Proteomes" id="UP001597044"/>
    </source>
</evidence>
<feature type="transmembrane region" description="Helical" evidence="6">
    <location>
        <begin position="210"/>
        <end position="238"/>
    </location>
</feature>
<feature type="transmembrane region" description="Helical" evidence="6">
    <location>
        <begin position="149"/>
        <end position="170"/>
    </location>
</feature>
<dbReference type="Pfam" id="PF01594">
    <property type="entry name" value="AI-2E_transport"/>
    <property type="match status" value="1"/>
</dbReference>
<keyword evidence="5 6" id="KW-0472">Membrane</keyword>
<proteinExistence type="inferred from homology"/>
<dbReference type="PANTHER" id="PTHR21716:SF64">
    <property type="entry name" value="AI-2 TRANSPORT PROTEIN TQSA"/>
    <property type="match status" value="1"/>
</dbReference>
<protein>
    <submittedName>
        <fullName evidence="7">AI-2E family transporter</fullName>
    </submittedName>
</protein>
<dbReference type="PANTHER" id="PTHR21716">
    <property type="entry name" value="TRANSMEMBRANE PROTEIN"/>
    <property type="match status" value="1"/>
</dbReference>